<accession>A0A662YV10</accession>
<dbReference type="Proteomes" id="UP000289886">
    <property type="component" value="Unassembled WGS sequence"/>
</dbReference>
<protein>
    <submittedName>
        <fullName evidence="1">Uncharacterized protein</fullName>
    </submittedName>
</protein>
<keyword evidence="2" id="KW-1185">Reference proteome</keyword>
<organism evidence="1 2">
    <name type="scientific">Acipenser ruthenus</name>
    <name type="common">Sterlet sturgeon</name>
    <dbReference type="NCBI Taxonomy" id="7906"/>
    <lineage>
        <taxon>Eukaryota</taxon>
        <taxon>Metazoa</taxon>
        <taxon>Chordata</taxon>
        <taxon>Craniata</taxon>
        <taxon>Vertebrata</taxon>
        <taxon>Euteleostomi</taxon>
        <taxon>Actinopterygii</taxon>
        <taxon>Chondrostei</taxon>
        <taxon>Acipenseriformes</taxon>
        <taxon>Acipenseridae</taxon>
        <taxon>Acipenser</taxon>
    </lineage>
</organism>
<dbReference type="AlphaFoldDB" id="A0A662YV10"/>
<reference evidence="1 2" key="1">
    <citation type="submission" date="2019-01" db="EMBL/GenBank/DDBJ databases">
        <title>Draft Genome and Complete Hox-Cluster Characterization of the Sterlet Sturgeon (Acipenser ruthenus).</title>
        <authorList>
            <person name="Wei Q."/>
        </authorList>
    </citation>
    <scope>NUCLEOTIDE SEQUENCE [LARGE SCALE GENOMIC DNA]</scope>
    <source>
        <strain evidence="1">WHYD16114868_AA</strain>
        <tissue evidence="1">Blood</tissue>
    </source>
</reference>
<comment type="caution">
    <text evidence="1">The sequence shown here is derived from an EMBL/GenBank/DDBJ whole genome shotgun (WGS) entry which is preliminary data.</text>
</comment>
<gene>
    <name evidence="1" type="ORF">EOD39_10736</name>
</gene>
<evidence type="ECO:0000313" key="2">
    <source>
        <dbReference type="Proteomes" id="UP000289886"/>
    </source>
</evidence>
<proteinExistence type="predicted"/>
<dbReference type="EMBL" id="SCEB01000294">
    <property type="protein sequence ID" value="RXM99813.1"/>
    <property type="molecule type" value="Genomic_DNA"/>
</dbReference>
<name>A0A662YV10_ACIRT</name>
<evidence type="ECO:0000313" key="1">
    <source>
        <dbReference type="EMBL" id="RXM99813.1"/>
    </source>
</evidence>
<sequence length="203" mass="22422">MLQSRSDLVFTVRLAKVNSWNCSWSLELVCAVCYFRRGLGRSPSCADRLSLDATAKLWARSRRCQLLLWGLDPTCAVVSSVLRPSVRVRGVVDLLSSPAGWTNPVIQRRHTVLPPTLLPCLAKFDRSFLGATLPSGSAVLFGWVLPFCVGVLCSLQFRYSAWSSPVILPRAPRSLRLRCPVRMGPAVLRRHAVLPSVPLLGLD</sequence>